<dbReference type="RefSeq" id="WP_262977170.1">
    <property type="nucleotide sequence ID" value="NZ_CAMAPB010000053.1"/>
</dbReference>
<comment type="caution">
    <text evidence="2">The sequence shown here is derived from an EMBL/GenBank/DDBJ whole genome shotgun (WGS) entry which is preliminary data.</text>
</comment>
<dbReference type="Proteomes" id="UP001152447">
    <property type="component" value="Unassembled WGS sequence"/>
</dbReference>
<evidence type="ECO:0000313" key="3">
    <source>
        <dbReference type="Proteomes" id="UP001152447"/>
    </source>
</evidence>
<dbReference type="InterPro" id="IPR016181">
    <property type="entry name" value="Acyl_CoA_acyltransferase"/>
</dbReference>
<evidence type="ECO:0000259" key="1">
    <source>
        <dbReference type="PROSITE" id="PS51186"/>
    </source>
</evidence>
<evidence type="ECO:0000313" key="2">
    <source>
        <dbReference type="EMBL" id="CAH9064025.1"/>
    </source>
</evidence>
<keyword evidence="3" id="KW-1185">Reference proteome</keyword>
<accession>A0A9W4R2R8</accession>
<feature type="domain" description="N-acetyltransferase" evidence="1">
    <location>
        <begin position="6"/>
        <end position="147"/>
    </location>
</feature>
<dbReference type="SUPFAM" id="SSF55729">
    <property type="entry name" value="Acyl-CoA N-acyltransferases (Nat)"/>
    <property type="match status" value="1"/>
</dbReference>
<name>A0A9W4R2R8_PSEHA</name>
<dbReference type="PROSITE" id="PS51186">
    <property type="entry name" value="GNAT"/>
    <property type="match status" value="1"/>
</dbReference>
<reference evidence="2" key="1">
    <citation type="submission" date="2022-07" db="EMBL/GenBank/DDBJ databases">
        <authorList>
            <person name="Criscuolo A."/>
        </authorList>
    </citation>
    <scope>NUCLEOTIDE SEQUENCE</scope>
    <source>
        <strain evidence="2">CIP103197</strain>
    </source>
</reference>
<dbReference type="InterPro" id="IPR000182">
    <property type="entry name" value="GNAT_dom"/>
</dbReference>
<dbReference type="AlphaFoldDB" id="A0A9W4R2R8"/>
<dbReference type="GO" id="GO:0016747">
    <property type="term" value="F:acyltransferase activity, transferring groups other than amino-acyl groups"/>
    <property type="evidence" value="ECO:0007669"/>
    <property type="project" value="InterPro"/>
</dbReference>
<dbReference type="Gene3D" id="3.40.630.30">
    <property type="match status" value="1"/>
</dbReference>
<proteinExistence type="predicted"/>
<sequence length="147" mass="16738">MAFKCEPFSALDSQTLFAIMRERVDVFVVEQACPYPELDDVDIADATRHLYSLNRQTVNAYARCYEKDAQYSAIGRVLVAQSQRSSGLGKQLVNEAIACCKAQWPTRDIYIGAQTYLLNFYRSFGFECVGDEYLEDGIPHQDMILKQ</sequence>
<gene>
    <name evidence="2" type="primary">elaA</name>
    <name evidence="2" type="ORF">PSEHALCIP103_03037</name>
</gene>
<organism evidence="2 3">
    <name type="scientific">Pseudoalteromonas haloplanktis</name>
    <name type="common">Alteromonas haloplanktis</name>
    <dbReference type="NCBI Taxonomy" id="228"/>
    <lineage>
        <taxon>Bacteria</taxon>
        <taxon>Pseudomonadati</taxon>
        <taxon>Pseudomonadota</taxon>
        <taxon>Gammaproteobacteria</taxon>
        <taxon>Alteromonadales</taxon>
        <taxon>Pseudoalteromonadaceae</taxon>
        <taxon>Pseudoalteromonas</taxon>
    </lineage>
</organism>
<protein>
    <submittedName>
        <fullName evidence="2">Protein ElaA</fullName>
    </submittedName>
</protein>
<dbReference type="EMBL" id="CAMAPB010000053">
    <property type="protein sequence ID" value="CAH9064025.1"/>
    <property type="molecule type" value="Genomic_DNA"/>
</dbReference>
<dbReference type="Pfam" id="PF13673">
    <property type="entry name" value="Acetyltransf_10"/>
    <property type="match status" value="1"/>
</dbReference>